<comment type="caution">
    <text evidence="2">The sequence shown here is derived from an EMBL/GenBank/DDBJ whole genome shotgun (WGS) entry which is preliminary data.</text>
</comment>
<sequence length="117" mass="13806">MRLLKENDMEAYMKLVEETKNARLRDLLSATDAFLADLSLRVRDQQSATKDVARQHQLSEDRRKQTDDLDEPEEKEEKKRNKEGEDQDEEGKKHNENEGGEEKMKKKKDGEEEKEKD</sequence>
<accession>A0A2C6KH14</accession>
<dbReference type="EMBL" id="MIGC01007602">
    <property type="protein sequence ID" value="PHJ15684.1"/>
    <property type="molecule type" value="Genomic_DNA"/>
</dbReference>
<dbReference type="GeneID" id="94433819"/>
<feature type="compositionally biased region" description="Basic and acidic residues" evidence="1">
    <location>
        <begin position="51"/>
        <end position="67"/>
    </location>
</feature>
<feature type="region of interest" description="Disordered" evidence="1">
    <location>
        <begin position="40"/>
        <end position="117"/>
    </location>
</feature>
<dbReference type="Proteomes" id="UP000221165">
    <property type="component" value="Unassembled WGS sequence"/>
</dbReference>
<dbReference type="VEuPathDB" id="ToxoDB:CSUI_010505"/>
<keyword evidence="3" id="KW-1185">Reference proteome</keyword>
<name>A0A2C6KH14_9APIC</name>
<dbReference type="OrthoDB" id="5857104at2759"/>
<feature type="non-terminal residue" evidence="2">
    <location>
        <position position="117"/>
    </location>
</feature>
<dbReference type="AlphaFoldDB" id="A0A2C6KH14"/>
<proteinExistence type="predicted"/>
<evidence type="ECO:0000313" key="2">
    <source>
        <dbReference type="EMBL" id="PHJ15684.1"/>
    </source>
</evidence>
<gene>
    <name evidence="2" type="ORF">CSUI_010505</name>
</gene>
<protein>
    <submittedName>
        <fullName evidence="2">Swi2 snf2 brahma</fullName>
    </submittedName>
</protein>
<organism evidence="2 3">
    <name type="scientific">Cystoisospora suis</name>
    <dbReference type="NCBI Taxonomy" id="483139"/>
    <lineage>
        <taxon>Eukaryota</taxon>
        <taxon>Sar</taxon>
        <taxon>Alveolata</taxon>
        <taxon>Apicomplexa</taxon>
        <taxon>Conoidasida</taxon>
        <taxon>Coccidia</taxon>
        <taxon>Eucoccidiorida</taxon>
        <taxon>Eimeriorina</taxon>
        <taxon>Sarcocystidae</taxon>
        <taxon>Cystoisospora</taxon>
    </lineage>
</organism>
<reference evidence="2 3" key="1">
    <citation type="journal article" date="2017" name="Int. J. Parasitol.">
        <title>The genome of the protozoan parasite Cystoisospora suis and a reverse vaccinology approach to identify vaccine candidates.</title>
        <authorList>
            <person name="Palmieri N."/>
            <person name="Shrestha A."/>
            <person name="Ruttkowski B."/>
            <person name="Beck T."/>
            <person name="Vogl C."/>
            <person name="Tomley F."/>
            <person name="Blake D.P."/>
            <person name="Joachim A."/>
        </authorList>
    </citation>
    <scope>NUCLEOTIDE SEQUENCE [LARGE SCALE GENOMIC DNA]</scope>
    <source>
        <strain evidence="2 3">Wien I</strain>
    </source>
</reference>
<dbReference type="RefSeq" id="XP_067917416.1">
    <property type="nucleotide sequence ID" value="XM_068070608.1"/>
</dbReference>
<evidence type="ECO:0000313" key="3">
    <source>
        <dbReference type="Proteomes" id="UP000221165"/>
    </source>
</evidence>
<feature type="compositionally biased region" description="Basic and acidic residues" evidence="1">
    <location>
        <begin position="75"/>
        <end position="117"/>
    </location>
</feature>
<evidence type="ECO:0000256" key="1">
    <source>
        <dbReference type="SAM" id="MobiDB-lite"/>
    </source>
</evidence>